<keyword evidence="2" id="KW-0285">Flavoprotein</keyword>
<dbReference type="InterPro" id="IPR000960">
    <property type="entry name" value="Flavin_mOase"/>
</dbReference>
<gene>
    <name evidence="6" type="ORF">TI39_contig309g00011</name>
</gene>
<dbReference type="InterPro" id="IPR050346">
    <property type="entry name" value="FMO-like"/>
</dbReference>
<comment type="caution">
    <text evidence="6">The sequence shown here is derived from an EMBL/GenBank/DDBJ whole genome shotgun (WGS) entry which is preliminary data.</text>
</comment>
<evidence type="ECO:0000256" key="5">
    <source>
        <dbReference type="ARBA" id="ARBA00023002"/>
    </source>
</evidence>
<dbReference type="Gene3D" id="3.50.50.60">
    <property type="entry name" value="FAD/NAD(P)-binding domain"/>
    <property type="match status" value="2"/>
</dbReference>
<accession>A0A0F4GUY0</accession>
<keyword evidence="4" id="KW-0521">NADP</keyword>
<evidence type="ECO:0000256" key="2">
    <source>
        <dbReference type="ARBA" id="ARBA00022630"/>
    </source>
</evidence>
<protein>
    <submittedName>
        <fullName evidence="6">Monooxygenase flavin dependent like protein</fullName>
    </submittedName>
</protein>
<dbReference type="AlphaFoldDB" id="A0A0F4GUY0"/>
<keyword evidence="7" id="KW-1185">Reference proteome</keyword>
<comment type="similarity">
    <text evidence="1">Belongs to the FMO family.</text>
</comment>
<evidence type="ECO:0000256" key="1">
    <source>
        <dbReference type="ARBA" id="ARBA00009183"/>
    </source>
</evidence>
<dbReference type="GO" id="GO:0004499">
    <property type="term" value="F:N,N-dimethylaniline monooxygenase activity"/>
    <property type="evidence" value="ECO:0007669"/>
    <property type="project" value="InterPro"/>
</dbReference>
<name>A0A0F4GUY0_9PEZI</name>
<dbReference type="InterPro" id="IPR020946">
    <property type="entry name" value="Flavin_mOase-like"/>
</dbReference>
<dbReference type="PRINTS" id="PR00370">
    <property type="entry name" value="FMOXYGENASE"/>
</dbReference>
<evidence type="ECO:0000256" key="4">
    <source>
        <dbReference type="ARBA" id="ARBA00022857"/>
    </source>
</evidence>
<keyword evidence="6" id="KW-0503">Monooxygenase</keyword>
<dbReference type="Pfam" id="PF00743">
    <property type="entry name" value="FMO-like"/>
    <property type="match status" value="1"/>
</dbReference>
<evidence type="ECO:0000256" key="3">
    <source>
        <dbReference type="ARBA" id="ARBA00022827"/>
    </source>
</evidence>
<sequence length="447" mass="49473">MSGLKNSKVAVIGGGMAGLAATKSLLAEGFSVTIFESRRELGGVWTGEGLTSDGDGLMYDGLETNVARSMMTFTDQPWSVDTPLSPPNNNVKQYLQCYANDIQRLPDGLESLTCYLGTQVIDVRYTPGSGMWTVDTQTNNETAPKAKHFPSSRERGRDRWNAQHPGTILHSSQFQSAEFYRGKNVLIVGKGPSGLDISTRIHAFTDNVVVSTRSDGRISDVIQYHVGPIESFDASDMTVNFQGGITLRFDYIIYCTGFLYDFPFLSRRNEPLFERGIAMPDLFQHIFYKPMPTLAFVGLPKLTVTFMVAEAQSAVVARVFSRRLPCPTAEEMELWGSQVRSTEPNMMMVVARGLLTPDQYINRLSDWSSQATDFRRGPDISEKLPPYYCTGMVNAQAVAGDARARYMAHGSNRFQYTTYRSLNFMLDIPCSSKVGGMGILGMDAVNA</sequence>
<dbReference type="Gene3D" id="3.40.50.720">
    <property type="entry name" value="NAD(P)-binding Rossmann-like Domain"/>
    <property type="match status" value="1"/>
</dbReference>
<reference evidence="6 7" key="1">
    <citation type="submission" date="2015-03" db="EMBL/GenBank/DDBJ databases">
        <title>RNA-seq based gene annotation and comparative genomics of four Zymoseptoria species reveal species-specific pathogenicity related genes and transposable element activity.</title>
        <authorList>
            <person name="Grandaubert J."/>
            <person name="Bhattacharyya A."/>
            <person name="Stukenbrock E.H."/>
        </authorList>
    </citation>
    <scope>NUCLEOTIDE SEQUENCE [LARGE SCALE GENOMIC DNA]</scope>
    <source>
        <strain evidence="6 7">Zb18110</strain>
    </source>
</reference>
<dbReference type="InterPro" id="IPR036188">
    <property type="entry name" value="FAD/NAD-bd_sf"/>
</dbReference>
<dbReference type="SUPFAM" id="SSF51905">
    <property type="entry name" value="FAD/NAD(P)-binding domain"/>
    <property type="match status" value="2"/>
</dbReference>
<proteinExistence type="inferred from homology"/>
<organism evidence="6 7">
    <name type="scientific">Zymoseptoria brevis</name>
    <dbReference type="NCBI Taxonomy" id="1047168"/>
    <lineage>
        <taxon>Eukaryota</taxon>
        <taxon>Fungi</taxon>
        <taxon>Dikarya</taxon>
        <taxon>Ascomycota</taxon>
        <taxon>Pezizomycotina</taxon>
        <taxon>Dothideomycetes</taxon>
        <taxon>Dothideomycetidae</taxon>
        <taxon>Mycosphaerellales</taxon>
        <taxon>Mycosphaerellaceae</taxon>
        <taxon>Zymoseptoria</taxon>
    </lineage>
</organism>
<dbReference type="EMBL" id="LAFY01000301">
    <property type="protein sequence ID" value="KJY00873.1"/>
    <property type="molecule type" value="Genomic_DNA"/>
</dbReference>
<dbReference type="GO" id="GO:0050660">
    <property type="term" value="F:flavin adenine dinucleotide binding"/>
    <property type="evidence" value="ECO:0007669"/>
    <property type="project" value="InterPro"/>
</dbReference>
<evidence type="ECO:0000313" key="6">
    <source>
        <dbReference type="EMBL" id="KJY00873.1"/>
    </source>
</evidence>
<dbReference type="Proteomes" id="UP000033647">
    <property type="component" value="Unassembled WGS sequence"/>
</dbReference>
<keyword evidence="5" id="KW-0560">Oxidoreductase</keyword>
<dbReference type="GO" id="GO:0050661">
    <property type="term" value="F:NADP binding"/>
    <property type="evidence" value="ECO:0007669"/>
    <property type="project" value="InterPro"/>
</dbReference>
<evidence type="ECO:0000313" key="7">
    <source>
        <dbReference type="Proteomes" id="UP000033647"/>
    </source>
</evidence>
<dbReference type="OrthoDB" id="66881at2759"/>
<dbReference type="PANTHER" id="PTHR23023">
    <property type="entry name" value="DIMETHYLANILINE MONOOXYGENASE"/>
    <property type="match status" value="1"/>
</dbReference>
<keyword evidence="3" id="KW-0274">FAD</keyword>